<dbReference type="NCBIfam" id="NF033881">
    <property type="entry name" value="aureocin_A53"/>
    <property type="match status" value="1"/>
</dbReference>
<dbReference type="Proteomes" id="UP001467674">
    <property type="component" value="Unassembled WGS sequence"/>
</dbReference>
<evidence type="ECO:0000313" key="2">
    <source>
        <dbReference type="Proteomes" id="UP001467674"/>
    </source>
</evidence>
<proteinExistence type="predicted"/>
<dbReference type="Pfam" id="PF11758">
    <property type="entry name" value="Bacteriocin_IIi"/>
    <property type="match status" value="1"/>
</dbReference>
<evidence type="ECO:0000313" key="1">
    <source>
        <dbReference type="EMBL" id="MER3122898.1"/>
    </source>
</evidence>
<name>A0ABV1S8M1_BACAB</name>
<organism evidence="1 2">
    <name type="scientific">Bacillus altitudinis</name>
    <dbReference type="NCBI Taxonomy" id="293387"/>
    <lineage>
        <taxon>Bacteria</taxon>
        <taxon>Bacillati</taxon>
        <taxon>Bacillota</taxon>
        <taxon>Bacilli</taxon>
        <taxon>Bacillales</taxon>
        <taxon>Bacillaceae</taxon>
        <taxon>Bacillus</taxon>
    </lineage>
</organism>
<gene>
    <name evidence="1" type="ORF">ABQG71_17140</name>
</gene>
<dbReference type="InterPro" id="IPR020968">
    <property type="entry name" value="Bacteriocin_II_aureocin-like"/>
</dbReference>
<comment type="caution">
    <text evidence="1">The sequence shown here is derived from an EMBL/GenBank/DDBJ whole genome shotgun (WGS) entry which is preliminary data.</text>
</comment>
<keyword evidence="2" id="KW-1185">Reference proteome</keyword>
<accession>A0ABV1S8M1</accession>
<protein>
    <submittedName>
        <fullName evidence="1">Aureocin A53 family class IId bacteriocin</fullName>
    </submittedName>
</protein>
<dbReference type="RefSeq" id="WP_171464965.1">
    <property type="nucleotide sequence ID" value="NZ_CP139561.1"/>
</dbReference>
<dbReference type="EMBL" id="JBEOME010000011">
    <property type="protein sequence ID" value="MER3122898.1"/>
    <property type="molecule type" value="Genomic_DNA"/>
</dbReference>
<reference evidence="1 2" key="1">
    <citation type="submission" date="2024-06" db="EMBL/GenBank/DDBJ databases">
        <title>Construction of an artificial bacterial consortium using nitrogen cycle bacteria from Cuatro Cienegas Basin and a mangrove forest.</title>
        <authorList>
            <person name="Aguilera-Najera D."/>
            <person name="Marquez-Cianci L."/>
            <person name="Martinez-Perez E."/>
            <person name="Rosas-Barrera M."/>
            <person name="Rodriguez-Cruz U.E."/>
            <person name="Tapia-Lopez R."/>
            <person name="Eguiarte L.E."/>
            <person name="Souza-Saldivar V."/>
        </authorList>
    </citation>
    <scope>NUCLEOTIDE SEQUENCE [LARGE SCALE GENOMIC DNA]</scope>
    <source>
        <strain evidence="1 2">S14-15</strain>
    </source>
</reference>
<sequence length="49" mass="5603">MVAFLRLVAQLTAKQAIWAWANKKKVLEWIGQGFSFKWISNQIIRALAG</sequence>